<dbReference type="KEGG" id="ttt:THITE_110347"/>
<dbReference type="OrthoDB" id="4577218at2759"/>
<reference evidence="2 3" key="1">
    <citation type="journal article" date="2011" name="Nat. Biotechnol.">
        <title>Comparative genomic analysis of the thermophilic biomass-degrading fungi Myceliophthora thermophila and Thielavia terrestris.</title>
        <authorList>
            <person name="Berka R.M."/>
            <person name="Grigoriev I.V."/>
            <person name="Otillar R."/>
            <person name="Salamov A."/>
            <person name="Grimwood J."/>
            <person name="Reid I."/>
            <person name="Ishmael N."/>
            <person name="John T."/>
            <person name="Darmond C."/>
            <person name="Moisan M.-C."/>
            <person name="Henrissat B."/>
            <person name="Coutinho P.M."/>
            <person name="Lombard V."/>
            <person name="Natvig D.O."/>
            <person name="Lindquist E."/>
            <person name="Schmutz J."/>
            <person name="Lucas S."/>
            <person name="Harris P."/>
            <person name="Powlowski J."/>
            <person name="Bellemare A."/>
            <person name="Taylor D."/>
            <person name="Butler G."/>
            <person name="de Vries R.P."/>
            <person name="Allijn I.E."/>
            <person name="van den Brink J."/>
            <person name="Ushinsky S."/>
            <person name="Storms R."/>
            <person name="Powell A.J."/>
            <person name="Paulsen I.T."/>
            <person name="Elbourne L.D.H."/>
            <person name="Baker S.E."/>
            <person name="Magnuson J."/>
            <person name="LaBoissiere S."/>
            <person name="Clutterbuck A.J."/>
            <person name="Martinez D."/>
            <person name="Wogulis M."/>
            <person name="de Leon A.L."/>
            <person name="Rey M.W."/>
            <person name="Tsang A."/>
        </authorList>
    </citation>
    <scope>NUCLEOTIDE SEQUENCE [LARGE SCALE GENOMIC DNA]</scope>
    <source>
        <strain evidence="3">ATCC 38088 / NRRL 8126</strain>
    </source>
</reference>
<gene>
    <name evidence="2" type="ORF">THITE_110347</name>
</gene>
<protein>
    <recommendedName>
        <fullName evidence="1">F-box domain-containing protein</fullName>
    </recommendedName>
</protein>
<dbReference type="GeneID" id="11517603"/>
<name>G2R3I2_THETT</name>
<dbReference type="EMBL" id="CP003010">
    <property type="protein sequence ID" value="AEO66792.1"/>
    <property type="molecule type" value="Genomic_DNA"/>
</dbReference>
<dbReference type="AlphaFoldDB" id="G2R3I2"/>
<dbReference type="PROSITE" id="PS50181">
    <property type="entry name" value="FBOX"/>
    <property type="match status" value="1"/>
</dbReference>
<evidence type="ECO:0000313" key="2">
    <source>
        <dbReference type="EMBL" id="AEO66792.1"/>
    </source>
</evidence>
<keyword evidence="3" id="KW-1185">Reference proteome</keyword>
<evidence type="ECO:0000313" key="3">
    <source>
        <dbReference type="Proteomes" id="UP000008181"/>
    </source>
</evidence>
<proteinExistence type="predicted"/>
<accession>G2R3I2</accession>
<dbReference type="eggNOG" id="ENOG502RKYH">
    <property type="taxonomic scope" value="Eukaryota"/>
</dbReference>
<evidence type="ECO:0000259" key="1">
    <source>
        <dbReference type="PROSITE" id="PS50181"/>
    </source>
</evidence>
<organism evidence="2 3">
    <name type="scientific">Thermothielavioides terrestris (strain ATCC 38088 / NRRL 8126)</name>
    <name type="common">Thielavia terrestris</name>
    <dbReference type="NCBI Taxonomy" id="578455"/>
    <lineage>
        <taxon>Eukaryota</taxon>
        <taxon>Fungi</taxon>
        <taxon>Dikarya</taxon>
        <taxon>Ascomycota</taxon>
        <taxon>Pezizomycotina</taxon>
        <taxon>Sordariomycetes</taxon>
        <taxon>Sordariomycetidae</taxon>
        <taxon>Sordariales</taxon>
        <taxon>Chaetomiaceae</taxon>
        <taxon>Thermothielavioides</taxon>
        <taxon>Thermothielavioides terrestris</taxon>
    </lineage>
</organism>
<dbReference type="Proteomes" id="UP000008181">
    <property type="component" value="Chromosome 2"/>
</dbReference>
<feature type="domain" description="F-box" evidence="1">
    <location>
        <begin position="1"/>
        <end position="50"/>
    </location>
</feature>
<dbReference type="HOGENOM" id="CLU_776553_0_0_1"/>
<dbReference type="RefSeq" id="XP_003653128.1">
    <property type="nucleotide sequence ID" value="XM_003653080.1"/>
</dbReference>
<sequence>MLLHELPAEVLLHILASAGSLSDLQALAETSRRIHSIFQLEQSSLVYQVLANELGPVLADALGLSYIQALDALSPTFVEQAESAVSSYAQLLEAGGDVGSHPLLPRRPAWDSVLRLARSFRAMAYMASVYLTSTLRLIERETRQSRDDPEVAFRALARPSATERLRAVRAHYRLQMLLHLWECARADDSRHLSTVNGLCALLFALWEPWELQQVFGLGAFYMRLRPVVGRHPFQDQMVRRDVTGREGFYCFDAFRTHIRFLRLTNEPVWQATVAAMSNPPPGLEATGQAEEGRLAWFRFKLYDCYGAALHAPPPPEPPLSLRFTPGQEHVDNVPFAWVDAFDGRYGNNFWRLDGAPIREKGVSAVGIWSLLGMVMWDAPRAEALKEVSVALSSHCAKGWALLGTRNEHYY</sequence>
<dbReference type="InterPro" id="IPR001810">
    <property type="entry name" value="F-box_dom"/>
</dbReference>